<dbReference type="PANTHER" id="PTHR47951:SF8">
    <property type="entry name" value="CYTOCHROME P450 93A2-LIKE"/>
    <property type="match status" value="1"/>
</dbReference>
<name>A0ABD3KF89_EUCGL</name>
<feature type="binding site" description="axial binding residue" evidence="8">
    <location>
        <position position="482"/>
    </location>
    <ligand>
        <name>heme</name>
        <dbReference type="ChEBI" id="CHEBI:30413"/>
    </ligand>
    <ligandPart>
        <name>Fe</name>
        <dbReference type="ChEBI" id="CHEBI:18248"/>
    </ligandPart>
</feature>
<dbReference type="GO" id="GO:0046872">
    <property type="term" value="F:metal ion binding"/>
    <property type="evidence" value="ECO:0007669"/>
    <property type="project" value="UniProtKB-KW"/>
</dbReference>
<protein>
    <recommendedName>
        <fullName evidence="12">Cytochrome P450</fullName>
    </recommendedName>
</protein>
<dbReference type="Proteomes" id="UP001634007">
    <property type="component" value="Unassembled WGS sequence"/>
</dbReference>
<dbReference type="PROSITE" id="PS00086">
    <property type="entry name" value="CYTOCHROME_P450"/>
    <property type="match status" value="1"/>
</dbReference>
<gene>
    <name evidence="10" type="ORF">ACJRO7_019535</name>
</gene>
<evidence type="ECO:0000256" key="9">
    <source>
        <dbReference type="RuleBase" id="RU000461"/>
    </source>
</evidence>
<keyword evidence="5 9" id="KW-0560">Oxidoreductase</keyword>
<evidence type="ECO:0000313" key="11">
    <source>
        <dbReference type="Proteomes" id="UP001634007"/>
    </source>
</evidence>
<dbReference type="AlphaFoldDB" id="A0ABD3KF89"/>
<dbReference type="GO" id="GO:0016705">
    <property type="term" value="F:oxidoreductase activity, acting on paired donors, with incorporation or reduction of molecular oxygen"/>
    <property type="evidence" value="ECO:0007669"/>
    <property type="project" value="UniProtKB-ARBA"/>
</dbReference>
<evidence type="ECO:0000256" key="8">
    <source>
        <dbReference type="PIRSR" id="PIRSR602401-1"/>
    </source>
</evidence>
<keyword evidence="7 9" id="KW-0503">Monooxygenase</keyword>
<evidence type="ECO:0000256" key="4">
    <source>
        <dbReference type="ARBA" id="ARBA00022723"/>
    </source>
</evidence>
<sequence>MLWCFEASTYYIGRMGFIMPLVYHVSRLLPNPREDHLPSMFLYSILTLSCLFWLQKLLIISRKGKSCLPPGPRGLPVVGYLPFLGRNLHKFFMELAQEYGPIYKLSIGTKLYVIVSSPILVKEIVRDHDVVFANRNPSKASLAFSYGGKDIAFAPHGTQWRMLRRLFVREMQSTANLDAFHSHRRREVVTSARDLCTRAGLPVKVGEVAFQTVINMITSMFWGGTLGEEEAARVGAEFMEAVARLTTLFGTPNVSDFFPVIARFDVQGVEREMKEAVAWIGRIFDFVISQRMSLEEVRGGIGGERSDFLHFLLKYKDEETGRSISPEQIKALLMDIVIGGADTTSTTVEWTLTELLLHPQVLLNVQKELDDIVGRNNMVEESHAFKLPYLHAAVKEAMRLHPVAPLLLPRSPSRTCTVGGYTIPKGTKVFLNAWAMHRDPRFWSDPYKFRPERFLQGGEASELEYSGQNLHYIPFGSGRRVCAGLQLGERMLMYVLATFLHLFEWRLPPGIELDREEKFGVVLEKATPLIAIATPRIPNLHLHVKE</sequence>
<evidence type="ECO:0000256" key="3">
    <source>
        <dbReference type="ARBA" id="ARBA00022617"/>
    </source>
</evidence>
<dbReference type="SUPFAM" id="SSF48264">
    <property type="entry name" value="Cytochrome P450"/>
    <property type="match status" value="1"/>
</dbReference>
<dbReference type="PRINTS" id="PR00463">
    <property type="entry name" value="EP450I"/>
</dbReference>
<proteinExistence type="inferred from homology"/>
<organism evidence="10 11">
    <name type="scientific">Eucalyptus globulus</name>
    <name type="common">Tasmanian blue gum</name>
    <dbReference type="NCBI Taxonomy" id="34317"/>
    <lineage>
        <taxon>Eukaryota</taxon>
        <taxon>Viridiplantae</taxon>
        <taxon>Streptophyta</taxon>
        <taxon>Embryophyta</taxon>
        <taxon>Tracheophyta</taxon>
        <taxon>Spermatophyta</taxon>
        <taxon>Magnoliopsida</taxon>
        <taxon>eudicotyledons</taxon>
        <taxon>Gunneridae</taxon>
        <taxon>Pentapetalae</taxon>
        <taxon>rosids</taxon>
        <taxon>malvids</taxon>
        <taxon>Myrtales</taxon>
        <taxon>Myrtaceae</taxon>
        <taxon>Myrtoideae</taxon>
        <taxon>Eucalypteae</taxon>
        <taxon>Eucalyptus</taxon>
    </lineage>
</organism>
<dbReference type="PRINTS" id="PR00385">
    <property type="entry name" value="P450"/>
</dbReference>
<dbReference type="Gene3D" id="1.10.630.10">
    <property type="entry name" value="Cytochrome P450"/>
    <property type="match status" value="1"/>
</dbReference>
<dbReference type="GO" id="GO:0004497">
    <property type="term" value="F:monooxygenase activity"/>
    <property type="evidence" value="ECO:0007669"/>
    <property type="project" value="UniProtKB-KW"/>
</dbReference>
<comment type="caution">
    <text evidence="10">The sequence shown here is derived from an EMBL/GenBank/DDBJ whole genome shotgun (WGS) entry which is preliminary data.</text>
</comment>
<keyword evidence="4 8" id="KW-0479">Metal-binding</keyword>
<evidence type="ECO:0000256" key="2">
    <source>
        <dbReference type="ARBA" id="ARBA00010617"/>
    </source>
</evidence>
<dbReference type="FunFam" id="1.10.630.10:FF:000126">
    <property type="entry name" value="Predicted protein"/>
    <property type="match status" value="1"/>
</dbReference>
<keyword evidence="3 8" id="KW-0349">Heme</keyword>
<reference evidence="10 11" key="1">
    <citation type="submission" date="2024-11" db="EMBL/GenBank/DDBJ databases">
        <title>Chromosome-level genome assembly of Eucalyptus globulus Labill. provides insights into its genome evolution.</title>
        <authorList>
            <person name="Li X."/>
        </authorList>
    </citation>
    <scope>NUCLEOTIDE SEQUENCE [LARGE SCALE GENOMIC DNA]</scope>
    <source>
        <strain evidence="10">CL2024</strain>
        <tissue evidence="10">Fresh tender leaves</tissue>
    </source>
</reference>
<dbReference type="InterPro" id="IPR002401">
    <property type="entry name" value="Cyt_P450_E_grp-I"/>
</dbReference>
<comment type="cofactor">
    <cofactor evidence="1 8">
        <name>heme</name>
        <dbReference type="ChEBI" id="CHEBI:30413"/>
    </cofactor>
</comment>
<dbReference type="PANTHER" id="PTHR47951">
    <property type="entry name" value="OS08G0547900 PROTEIN"/>
    <property type="match status" value="1"/>
</dbReference>
<evidence type="ECO:0000256" key="5">
    <source>
        <dbReference type="ARBA" id="ARBA00023002"/>
    </source>
</evidence>
<dbReference type="InterPro" id="IPR017972">
    <property type="entry name" value="Cyt_P450_CS"/>
</dbReference>
<comment type="similarity">
    <text evidence="2 9">Belongs to the cytochrome P450 family.</text>
</comment>
<evidence type="ECO:0000256" key="7">
    <source>
        <dbReference type="ARBA" id="ARBA00023033"/>
    </source>
</evidence>
<evidence type="ECO:0000313" key="10">
    <source>
        <dbReference type="EMBL" id="KAL3738017.1"/>
    </source>
</evidence>
<evidence type="ECO:0000256" key="1">
    <source>
        <dbReference type="ARBA" id="ARBA00001971"/>
    </source>
</evidence>
<keyword evidence="6 8" id="KW-0408">Iron</keyword>
<evidence type="ECO:0008006" key="12">
    <source>
        <dbReference type="Google" id="ProtNLM"/>
    </source>
</evidence>
<accession>A0ABD3KF89</accession>
<dbReference type="Pfam" id="PF00067">
    <property type="entry name" value="p450"/>
    <property type="match status" value="1"/>
</dbReference>
<dbReference type="InterPro" id="IPR036396">
    <property type="entry name" value="Cyt_P450_sf"/>
</dbReference>
<evidence type="ECO:0000256" key="6">
    <source>
        <dbReference type="ARBA" id="ARBA00023004"/>
    </source>
</evidence>
<keyword evidence="11" id="KW-1185">Reference proteome</keyword>
<dbReference type="EMBL" id="JBJKBG010000005">
    <property type="protein sequence ID" value="KAL3738017.1"/>
    <property type="molecule type" value="Genomic_DNA"/>
</dbReference>
<dbReference type="InterPro" id="IPR001128">
    <property type="entry name" value="Cyt_P450"/>
</dbReference>